<sequence length="310" mass="35325">MTFRQLEYICVLVETGSVSRAARRLCISQPALSRQIMLIEQELGTQILDRSKTPFKLTPTGQLYLDAANSILETRDALLRKIKPDTSMEDVLSLRAAPLYMSTVVSRLLARFKTEYPQMAFRLQETLLPVTDDAADLEEDITFRICALPLPADKYDYQPLFKERILLAIPASHPEAQAIREKAGQNLSDPTLPGIDLAWLRDCEFVVPQTSVRLLNITREMCRSAGFEPRLFEANSMLHSILPLLTTTNQVSLVPETSYNYPNYYLPHLHYYTVANSSVERTMVAAYKKGRRLSALERLFIIKSQEYLTE</sequence>
<dbReference type="Pfam" id="PF00126">
    <property type="entry name" value="HTH_1"/>
    <property type="match status" value="1"/>
</dbReference>
<name>A0A212KF47_9DELT</name>
<evidence type="ECO:0000256" key="4">
    <source>
        <dbReference type="ARBA" id="ARBA00023163"/>
    </source>
</evidence>
<dbReference type="CDD" id="cd05466">
    <property type="entry name" value="PBP2_LTTR_substrate"/>
    <property type="match status" value="1"/>
</dbReference>
<dbReference type="GO" id="GO:0032993">
    <property type="term" value="C:protein-DNA complex"/>
    <property type="evidence" value="ECO:0007669"/>
    <property type="project" value="TreeGrafter"/>
</dbReference>
<evidence type="ECO:0000259" key="5">
    <source>
        <dbReference type="PROSITE" id="PS50931"/>
    </source>
</evidence>
<dbReference type="SUPFAM" id="SSF53850">
    <property type="entry name" value="Periplasmic binding protein-like II"/>
    <property type="match status" value="1"/>
</dbReference>
<dbReference type="Gene3D" id="1.10.10.10">
    <property type="entry name" value="Winged helix-like DNA-binding domain superfamily/Winged helix DNA-binding domain"/>
    <property type="match status" value="1"/>
</dbReference>
<dbReference type="FunFam" id="1.10.10.10:FF:000001">
    <property type="entry name" value="LysR family transcriptional regulator"/>
    <property type="match status" value="1"/>
</dbReference>
<dbReference type="PRINTS" id="PR00039">
    <property type="entry name" value="HTHLYSR"/>
</dbReference>
<dbReference type="InterPro" id="IPR036390">
    <property type="entry name" value="WH_DNA-bd_sf"/>
</dbReference>
<proteinExistence type="inferred from homology"/>
<dbReference type="PANTHER" id="PTHR30346">
    <property type="entry name" value="TRANSCRIPTIONAL DUAL REGULATOR HCAR-RELATED"/>
    <property type="match status" value="1"/>
</dbReference>
<keyword evidence="3" id="KW-0238">DNA-binding</keyword>
<keyword evidence="2" id="KW-0805">Transcription regulation</keyword>
<dbReference type="GO" id="GO:0003700">
    <property type="term" value="F:DNA-binding transcription factor activity"/>
    <property type="evidence" value="ECO:0007669"/>
    <property type="project" value="InterPro"/>
</dbReference>
<dbReference type="InterPro" id="IPR036388">
    <property type="entry name" value="WH-like_DNA-bd_sf"/>
</dbReference>
<dbReference type="SUPFAM" id="SSF46785">
    <property type="entry name" value="Winged helix' DNA-binding domain"/>
    <property type="match status" value="1"/>
</dbReference>
<protein>
    <recommendedName>
        <fullName evidence="5">HTH lysR-type domain-containing protein</fullName>
    </recommendedName>
</protein>
<gene>
    <name evidence="6" type="ORF">KL86DPRO_60134</name>
</gene>
<dbReference type="GO" id="GO:0003677">
    <property type="term" value="F:DNA binding"/>
    <property type="evidence" value="ECO:0007669"/>
    <property type="project" value="UniProtKB-KW"/>
</dbReference>
<dbReference type="PROSITE" id="PS50931">
    <property type="entry name" value="HTH_LYSR"/>
    <property type="match status" value="1"/>
</dbReference>
<evidence type="ECO:0000256" key="1">
    <source>
        <dbReference type="ARBA" id="ARBA00009437"/>
    </source>
</evidence>
<dbReference type="AlphaFoldDB" id="A0A212KF47"/>
<dbReference type="InterPro" id="IPR000847">
    <property type="entry name" value="LysR_HTH_N"/>
</dbReference>
<dbReference type="InterPro" id="IPR005119">
    <property type="entry name" value="LysR_subst-bd"/>
</dbReference>
<evidence type="ECO:0000256" key="2">
    <source>
        <dbReference type="ARBA" id="ARBA00023015"/>
    </source>
</evidence>
<evidence type="ECO:0000313" key="6">
    <source>
        <dbReference type="EMBL" id="SBW10360.1"/>
    </source>
</evidence>
<evidence type="ECO:0000256" key="3">
    <source>
        <dbReference type="ARBA" id="ARBA00023125"/>
    </source>
</evidence>
<keyword evidence="4" id="KW-0804">Transcription</keyword>
<feature type="domain" description="HTH lysR-type" evidence="5">
    <location>
        <begin position="1"/>
        <end position="58"/>
    </location>
</feature>
<dbReference type="EMBL" id="FLUQ01000006">
    <property type="protein sequence ID" value="SBW10360.1"/>
    <property type="molecule type" value="Genomic_DNA"/>
</dbReference>
<dbReference type="Gene3D" id="3.40.190.290">
    <property type="match status" value="1"/>
</dbReference>
<organism evidence="6">
    <name type="scientific">uncultured delta proteobacterium</name>
    <dbReference type="NCBI Taxonomy" id="34034"/>
    <lineage>
        <taxon>Bacteria</taxon>
        <taxon>Deltaproteobacteria</taxon>
        <taxon>environmental samples</taxon>
    </lineage>
</organism>
<dbReference type="Pfam" id="PF03466">
    <property type="entry name" value="LysR_substrate"/>
    <property type="match status" value="1"/>
</dbReference>
<accession>A0A212KF47</accession>
<dbReference type="PANTHER" id="PTHR30346:SF28">
    <property type="entry name" value="HTH-TYPE TRANSCRIPTIONAL REGULATOR CYNR"/>
    <property type="match status" value="1"/>
</dbReference>
<reference evidence="6" key="1">
    <citation type="submission" date="2016-04" db="EMBL/GenBank/DDBJ databases">
        <authorList>
            <person name="Evans L.H."/>
            <person name="Alamgir A."/>
            <person name="Owens N."/>
            <person name="Weber N.D."/>
            <person name="Virtaneva K."/>
            <person name="Barbian K."/>
            <person name="Babar A."/>
            <person name="Rosenke K."/>
        </authorList>
    </citation>
    <scope>NUCLEOTIDE SEQUENCE</scope>
    <source>
        <strain evidence="6">86</strain>
    </source>
</reference>
<comment type="similarity">
    <text evidence="1">Belongs to the LysR transcriptional regulatory family.</text>
</comment>